<accession>A0A7D6VY89</accession>
<dbReference type="KEGG" id="cint:HZF06_14840"/>
<name>A0A7D6VY89_9CLOT</name>
<sequence length="237" mass="27021">MKLAFVDYRISVEEYKNLSKYVDKIILVPKNTNLYPAINGHPDIQITLINEQDISLIASKDIDKNFIDEINRLGISFEYSTNSLKSKYPFDVPLNCLYMKDFFIHTLDNSDKKLLYLAKNKININVNQGYTKCSTVIVNERSLITSDKGIYTKLSSYDFDILLIDPGNIKLPGLDYGFIGGCTGLIEENKLAFYGNLDFHPQGNEIKKFLIKHQVEPIYLYNGPLIDRGSILTLSDV</sequence>
<dbReference type="InterPro" id="IPR049238">
    <property type="entry name" value="DUF6873"/>
</dbReference>
<dbReference type="RefSeq" id="WP_021801389.1">
    <property type="nucleotide sequence ID" value="NZ_CP059378.1"/>
</dbReference>
<proteinExistence type="predicted"/>
<dbReference type="Pfam" id="PF21778">
    <property type="entry name" value="DUF6873"/>
    <property type="match status" value="1"/>
</dbReference>
<evidence type="ECO:0000259" key="1">
    <source>
        <dbReference type="Pfam" id="PF21778"/>
    </source>
</evidence>
<reference evidence="2 3" key="1">
    <citation type="submission" date="2020-07" db="EMBL/GenBank/DDBJ databases">
        <title>Electron transfer.</title>
        <authorList>
            <person name="Huang L."/>
            <person name="Liu X."/>
            <person name="Zhou S."/>
        </authorList>
    </citation>
    <scope>NUCLEOTIDE SEQUENCE [LARGE SCALE GENOMIC DNA]</scope>
    <source>
        <strain evidence="2 3">Lx1</strain>
    </source>
</reference>
<organism evidence="2 3">
    <name type="scientific">Clostridium intestinale</name>
    <dbReference type="NCBI Taxonomy" id="36845"/>
    <lineage>
        <taxon>Bacteria</taxon>
        <taxon>Bacillati</taxon>
        <taxon>Bacillota</taxon>
        <taxon>Clostridia</taxon>
        <taxon>Eubacteriales</taxon>
        <taxon>Clostridiaceae</taxon>
        <taxon>Clostridium</taxon>
    </lineage>
</organism>
<dbReference type="AlphaFoldDB" id="A0A7D6VY89"/>
<evidence type="ECO:0000313" key="2">
    <source>
        <dbReference type="EMBL" id="QLY78365.1"/>
    </source>
</evidence>
<gene>
    <name evidence="2" type="ORF">HZF06_14840</name>
</gene>
<feature type="domain" description="DUF6873" evidence="1">
    <location>
        <begin position="5"/>
        <end position="232"/>
    </location>
</feature>
<dbReference type="Proteomes" id="UP000512286">
    <property type="component" value="Chromosome"/>
</dbReference>
<evidence type="ECO:0000313" key="3">
    <source>
        <dbReference type="Proteomes" id="UP000512286"/>
    </source>
</evidence>
<protein>
    <recommendedName>
        <fullName evidence="1">DUF6873 domain-containing protein</fullName>
    </recommendedName>
</protein>
<dbReference type="EMBL" id="CP059378">
    <property type="protein sequence ID" value="QLY78365.1"/>
    <property type="molecule type" value="Genomic_DNA"/>
</dbReference>